<reference evidence="1 2" key="1">
    <citation type="submission" date="2020-07" db="EMBL/GenBank/DDBJ databases">
        <authorList>
            <person name="Feng X."/>
        </authorList>
    </citation>
    <scope>NUCLEOTIDE SEQUENCE [LARGE SCALE GENOMIC DNA]</scope>
    <source>
        <strain evidence="1 2">JCM14086</strain>
    </source>
</reference>
<dbReference type="AlphaFoldDB" id="A0A7X1AXQ7"/>
<dbReference type="EMBL" id="JACHVA010000080">
    <property type="protein sequence ID" value="MBC2601946.1"/>
    <property type="molecule type" value="Genomic_DNA"/>
</dbReference>
<dbReference type="InterPro" id="IPR011990">
    <property type="entry name" value="TPR-like_helical_dom_sf"/>
</dbReference>
<dbReference type="RefSeq" id="WP_185692646.1">
    <property type="nucleotide sequence ID" value="NZ_JACHVA010000080.1"/>
</dbReference>
<dbReference type="Proteomes" id="UP000525652">
    <property type="component" value="Unassembled WGS sequence"/>
</dbReference>
<comment type="caution">
    <text evidence="1">The sequence shown here is derived from an EMBL/GenBank/DDBJ whole genome shotgun (WGS) entry which is preliminary data.</text>
</comment>
<name>A0A7X1AXQ7_9BACT</name>
<sequence length="136" mass="15656">MTQPAHSAKSSKKEDLTFEIEFFENLSRRNPKDVRVLEVLAHYYTKSGKIADGLRVDRRIVRHDPENPVAHYNLACSLALKNRKTEAVESLRDAIARGYNDVAWLMHDDDLESLREFIPFQELIREVANDFPDSAA</sequence>
<accession>A0A7X1AXQ7</accession>
<gene>
    <name evidence="1" type="ORF">H5P30_09150</name>
</gene>
<dbReference type="SUPFAM" id="SSF48452">
    <property type="entry name" value="TPR-like"/>
    <property type="match status" value="1"/>
</dbReference>
<evidence type="ECO:0000313" key="1">
    <source>
        <dbReference type="EMBL" id="MBC2601946.1"/>
    </source>
</evidence>
<organism evidence="1 2">
    <name type="scientific">Puniceicoccus vermicola</name>
    <dbReference type="NCBI Taxonomy" id="388746"/>
    <lineage>
        <taxon>Bacteria</taxon>
        <taxon>Pseudomonadati</taxon>
        <taxon>Verrucomicrobiota</taxon>
        <taxon>Opitutia</taxon>
        <taxon>Puniceicoccales</taxon>
        <taxon>Puniceicoccaceae</taxon>
        <taxon>Puniceicoccus</taxon>
    </lineage>
</organism>
<keyword evidence="2" id="KW-1185">Reference proteome</keyword>
<evidence type="ECO:0008006" key="3">
    <source>
        <dbReference type="Google" id="ProtNLM"/>
    </source>
</evidence>
<protein>
    <recommendedName>
        <fullName evidence="3">Tetratricopeptide repeat protein</fullName>
    </recommendedName>
</protein>
<proteinExistence type="predicted"/>
<dbReference type="Gene3D" id="1.25.40.10">
    <property type="entry name" value="Tetratricopeptide repeat domain"/>
    <property type="match status" value="1"/>
</dbReference>
<dbReference type="NCBIfam" id="NF047558">
    <property type="entry name" value="TPR_END_plus"/>
    <property type="match status" value="1"/>
</dbReference>
<evidence type="ECO:0000313" key="2">
    <source>
        <dbReference type="Proteomes" id="UP000525652"/>
    </source>
</evidence>